<comment type="caution">
    <text evidence="1">The sequence shown here is derived from an EMBL/GenBank/DDBJ whole genome shotgun (WGS) entry which is preliminary data.</text>
</comment>
<dbReference type="Gene3D" id="3.30.530.20">
    <property type="match status" value="1"/>
</dbReference>
<dbReference type="InterPro" id="IPR023393">
    <property type="entry name" value="START-like_dom_sf"/>
</dbReference>
<protein>
    <submittedName>
        <fullName evidence="1">SRPBCC family protein</fullName>
    </submittedName>
</protein>
<gene>
    <name evidence="1" type="ORF">KB449_00945</name>
</gene>
<dbReference type="Proteomes" id="UP001161691">
    <property type="component" value="Unassembled WGS sequence"/>
</dbReference>
<evidence type="ECO:0000313" key="1">
    <source>
        <dbReference type="EMBL" id="MDI4643499.1"/>
    </source>
</evidence>
<dbReference type="SUPFAM" id="SSF55961">
    <property type="entry name" value="Bet v1-like"/>
    <property type="match status" value="1"/>
</dbReference>
<name>A0ABT6T9Q9_9BACL</name>
<dbReference type="EMBL" id="JAGRPV010000001">
    <property type="protein sequence ID" value="MDI4643499.1"/>
    <property type="molecule type" value="Genomic_DNA"/>
</dbReference>
<keyword evidence="2" id="KW-1185">Reference proteome</keyword>
<accession>A0ABT6T9Q9</accession>
<dbReference type="Pfam" id="PF10604">
    <property type="entry name" value="Polyketide_cyc2"/>
    <property type="match status" value="1"/>
</dbReference>
<reference evidence="1" key="1">
    <citation type="submission" date="2023-04" db="EMBL/GenBank/DDBJ databases">
        <title>Comparative genomic analysis of Cohnella hashimotonis sp. nov., isolated from the International Space Station.</title>
        <authorList>
            <person name="Venkateswaran K."/>
            <person name="Simpson A."/>
        </authorList>
    </citation>
    <scope>NUCLEOTIDE SEQUENCE</scope>
    <source>
        <strain evidence="1">F6_2S_P_1</strain>
    </source>
</reference>
<evidence type="ECO:0000313" key="2">
    <source>
        <dbReference type="Proteomes" id="UP001161691"/>
    </source>
</evidence>
<dbReference type="InterPro" id="IPR019587">
    <property type="entry name" value="Polyketide_cyclase/dehydratase"/>
</dbReference>
<proteinExistence type="predicted"/>
<organism evidence="1 2">
    <name type="scientific">Cohnella hashimotonis</name>
    <dbReference type="NCBI Taxonomy" id="2826895"/>
    <lineage>
        <taxon>Bacteria</taxon>
        <taxon>Bacillati</taxon>
        <taxon>Bacillota</taxon>
        <taxon>Bacilli</taxon>
        <taxon>Bacillales</taxon>
        <taxon>Paenibacillaceae</taxon>
        <taxon>Cohnella</taxon>
    </lineage>
</organism>
<dbReference type="RefSeq" id="WP_282906556.1">
    <property type="nucleotide sequence ID" value="NZ_JAGRPV010000001.1"/>
</dbReference>
<sequence length="162" mass="18931">MAAHEYYMPTNWRVRADIWEVYEICSDFEGYARWWPEVYLGIHAAGKDAETGNDVFAILSKGKLPYKLRWTSCKTVENAPHALSLKAAGDLAGRGTWKFEQDGEYVNIRFDWYVNADKPLLKYLSPILKPVFRSNHYWAMDRGRESLDRELARRHKAEVSNR</sequence>